<evidence type="ECO:0000259" key="1">
    <source>
        <dbReference type="PROSITE" id="PS51494"/>
    </source>
</evidence>
<dbReference type="KEGG" id="mpec:B9O19_01994"/>
<name>A0A2K9P5U9_9FIRM</name>
<dbReference type="RefSeq" id="WP_158648982.1">
    <property type="nucleotide sequence ID" value="NZ_CP020991.1"/>
</dbReference>
<dbReference type="Proteomes" id="UP000235589">
    <property type="component" value="Chromosome"/>
</dbReference>
<dbReference type="InterPro" id="IPR001478">
    <property type="entry name" value="PDZ"/>
</dbReference>
<dbReference type="PROSITE" id="PS51494">
    <property type="entry name" value="SPOIVB"/>
    <property type="match status" value="1"/>
</dbReference>
<dbReference type="AlphaFoldDB" id="A0A2K9P5U9"/>
<dbReference type="SUPFAM" id="SSF50494">
    <property type="entry name" value="Trypsin-like serine proteases"/>
    <property type="match status" value="1"/>
</dbReference>
<dbReference type="InterPro" id="IPR036034">
    <property type="entry name" value="PDZ_sf"/>
</dbReference>
<evidence type="ECO:0000313" key="2">
    <source>
        <dbReference type="EMBL" id="AUO20138.1"/>
    </source>
</evidence>
<accession>A0A2K9P5U9</accession>
<sequence>MPLLSRKRVGFIITVFFVFLVFFGISAEAEEDGNAAAEKFVVPGGQSVGVSLDLSGVYVDGLGDVETEGGASASPAKSAGIVSGDIITAINDDPVKTVDDFRKKLNTLEDTEEVKVTLKTSQGTEETKSVVPVRASEDGSMKIGVWVKDAASGVGTITYYDPQTKEFAAVGHSISNVNAGIASGEITGDIFKSEIVGVRRGESGTPGELIGVYSENKLKIGAISQSNEFGIVGTVSNPENLNSMRQPIPIGGRDSVSLGEAIICSNVEGTKIQEFTIEIVEINQNSDCGKDIVFKVTDESLIQKTGGIVRGMSGSPIIQNDKIIGSVTHVLVNEPTMGYGIFIENMQK</sequence>
<organism evidence="2 3">
    <name type="scientific">Monoglobus pectinilyticus</name>
    <dbReference type="NCBI Taxonomy" id="1981510"/>
    <lineage>
        <taxon>Bacteria</taxon>
        <taxon>Bacillati</taxon>
        <taxon>Bacillota</taxon>
        <taxon>Clostridia</taxon>
        <taxon>Monoglobales</taxon>
        <taxon>Monoglobaceae</taxon>
        <taxon>Monoglobus</taxon>
    </lineage>
</organism>
<evidence type="ECO:0000313" key="3">
    <source>
        <dbReference type="Proteomes" id="UP000235589"/>
    </source>
</evidence>
<dbReference type="NCBIfam" id="TIGR02860">
    <property type="entry name" value="spore_IV_B"/>
    <property type="match status" value="1"/>
</dbReference>
<dbReference type="InterPro" id="IPR014219">
    <property type="entry name" value="SpoIVB"/>
</dbReference>
<keyword evidence="3" id="KW-1185">Reference proteome</keyword>
<dbReference type="Pfam" id="PF05580">
    <property type="entry name" value="Peptidase_S55"/>
    <property type="match status" value="1"/>
</dbReference>
<dbReference type="Gene3D" id="2.30.42.10">
    <property type="match status" value="1"/>
</dbReference>
<dbReference type="InterPro" id="IPR009003">
    <property type="entry name" value="Peptidase_S1_PA"/>
</dbReference>
<proteinExistence type="predicted"/>
<dbReference type="InterPro" id="IPR008763">
    <property type="entry name" value="Peptidase_S55"/>
</dbReference>
<dbReference type="OrthoDB" id="9765242at2"/>
<dbReference type="SMART" id="SM00228">
    <property type="entry name" value="PDZ"/>
    <property type="match status" value="1"/>
</dbReference>
<reference evidence="2 3" key="1">
    <citation type="submission" date="2017-04" db="EMBL/GenBank/DDBJ databases">
        <title>Monoglobus pectinilyticus 14 draft genome.</title>
        <authorList>
            <person name="Kim C."/>
            <person name="Rosendale D.I."/>
            <person name="Kelly W.J."/>
            <person name="Tannock G.W."/>
            <person name="Patchett M.L."/>
            <person name="Jordens J.Z."/>
        </authorList>
    </citation>
    <scope>NUCLEOTIDE SEQUENCE [LARGE SCALE GENOMIC DNA]</scope>
    <source>
        <strain evidence="2 3">14</strain>
    </source>
</reference>
<gene>
    <name evidence="2" type="ORF">B9O19_01994</name>
</gene>
<dbReference type="EMBL" id="CP020991">
    <property type="protein sequence ID" value="AUO20138.1"/>
    <property type="molecule type" value="Genomic_DNA"/>
</dbReference>
<feature type="domain" description="Peptidase S55" evidence="1">
    <location>
        <begin position="124"/>
        <end position="348"/>
    </location>
</feature>
<dbReference type="SUPFAM" id="SSF50156">
    <property type="entry name" value="PDZ domain-like"/>
    <property type="match status" value="1"/>
</dbReference>
<protein>
    <submittedName>
        <fullName evidence="2">SpoIVB peptidase</fullName>
    </submittedName>
</protein>
<dbReference type="GeneID" id="98063370"/>
<dbReference type="Pfam" id="PF13180">
    <property type="entry name" value="PDZ_2"/>
    <property type="match status" value="1"/>
</dbReference>